<reference evidence="2" key="1">
    <citation type="submission" date="2021-08" db="EMBL/GenBank/DDBJ databases">
        <authorList>
            <person name="Belete M."/>
            <person name="Igori D."/>
            <person name="Kim Se."/>
            <person name="Lee S.-H."/>
            <person name="Moon J.S."/>
        </authorList>
    </citation>
    <scope>NUCLEOTIDE SEQUENCE</scope>
    <source>
        <strain evidence="2">SK</strain>
    </source>
</reference>
<dbReference type="KEGG" id="vg:80544347"/>
<keyword evidence="3" id="KW-1185">Reference proteome</keyword>
<protein>
    <submittedName>
        <fullName evidence="2">Matrix protein</fullName>
    </submittedName>
</protein>
<name>A0A8K1X5L9_9RHAB</name>
<evidence type="ECO:0000313" key="3">
    <source>
        <dbReference type="Proteomes" id="UP001157346"/>
    </source>
</evidence>
<dbReference type="GeneID" id="80544347"/>
<proteinExistence type="predicted"/>
<feature type="region of interest" description="Disordered" evidence="1">
    <location>
        <begin position="184"/>
        <end position="269"/>
    </location>
</feature>
<dbReference type="Proteomes" id="UP001157346">
    <property type="component" value="Segment"/>
</dbReference>
<evidence type="ECO:0000313" key="2">
    <source>
        <dbReference type="EMBL" id="UGY70982.1"/>
    </source>
</evidence>
<accession>A0A8K1X5L9</accession>
<evidence type="ECO:0000256" key="1">
    <source>
        <dbReference type="SAM" id="MobiDB-lite"/>
    </source>
</evidence>
<feature type="compositionally biased region" description="Basic residues" evidence="1">
    <location>
        <begin position="209"/>
        <end position="225"/>
    </location>
</feature>
<dbReference type="EMBL" id="MZ983390">
    <property type="protein sequence ID" value="UGY70982.1"/>
    <property type="molecule type" value="Viral_cRNA"/>
</dbReference>
<organism evidence="2 3">
    <name type="scientific">Cnidium virus 1</name>
    <dbReference type="NCBI Taxonomy" id="2903266"/>
    <lineage>
        <taxon>Viruses</taxon>
        <taxon>Riboviria</taxon>
        <taxon>Orthornavirae</taxon>
        <taxon>Negarnaviricota</taxon>
        <taxon>Haploviricotina</taxon>
        <taxon>Monjiviricetes</taxon>
        <taxon>Mononegavirales</taxon>
        <taxon>Rhabdoviridae</taxon>
        <taxon>Betarhabdovirinae</taxon>
        <taxon>Betanucleorhabdovirus</taxon>
        <taxon>Betanucleorhabdovirus cnidii</taxon>
    </lineage>
</organism>
<dbReference type="RefSeq" id="YP_010805449.1">
    <property type="nucleotide sequence ID" value="NC_077151.1"/>
</dbReference>
<sequence>MQPSTLSIKGHASIMFSKKKPDMGSTKVWSIIKKLIDTYPNKISILFSSDRNEVGAKQDDMSDNKIKVLPDLIEGCIQTNNIHAACSKSISLALGDCYEYTVPFGVRSEDTGHTTVIVRLPYIMEGCYTLTAAFSGKVGSRSTREHYSVVMDIEVYLGTIDVGRYTQYIGEGYKVYPMQIHHPEHYPKSEGSESEWTSEQSGDDTPPPSKRKSALRRIIKKKRHLRDIIRHASMRKMKNILPAPETPSPVDTDQEEEANHIPLTSAPAK</sequence>